<feature type="chain" id="PRO_5036688101" evidence="2">
    <location>
        <begin position="18"/>
        <end position="270"/>
    </location>
</feature>
<organism evidence="3 4">
    <name type="scientific">Ditylenchus dipsaci</name>
    <dbReference type="NCBI Taxonomy" id="166011"/>
    <lineage>
        <taxon>Eukaryota</taxon>
        <taxon>Metazoa</taxon>
        <taxon>Ecdysozoa</taxon>
        <taxon>Nematoda</taxon>
        <taxon>Chromadorea</taxon>
        <taxon>Rhabditida</taxon>
        <taxon>Tylenchina</taxon>
        <taxon>Tylenchomorpha</taxon>
        <taxon>Sphaerularioidea</taxon>
        <taxon>Anguinidae</taxon>
        <taxon>Anguininae</taxon>
        <taxon>Ditylenchus</taxon>
    </lineage>
</organism>
<dbReference type="Proteomes" id="UP000887574">
    <property type="component" value="Unplaced"/>
</dbReference>
<evidence type="ECO:0000313" key="3">
    <source>
        <dbReference type="Proteomes" id="UP000887574"/>
    </source>
</evidence>
<proteinExistence type="predicted"/>
<evidence type="ECO:0000256" key="1">
    <source>
        <dbReference type="SAM" id="MobiDB-lite"/>
    </source>
</evidence>
<feature type="compositionally biased region" description="Basic and acidic residues" evidence="1">
    <location>
        <begin position="85"/>
        <end position="105"/>
    </location>
</feature>
<dbReference type="WBParaSite" id="jg364">
    <property type="protein sequence ID" value="jg364"/>
    <property type="gene ID" value="jg364"/>
</dbReference>
<keyword evidence="3" id="KW-1185">Reference proteome</keyword>
<feature type="signal peptide" evidence="2">
    <location>
        <begin position="1"/>
        <end position="17"/>
    </location>
</feature>
<feature type="region of interest" description="Disordered" evidence="1">
    <location>
        <begin position="76"/>
        <end position="110"/>
    </location>
</feature>
<keyword evidence="2" id="KW-0732">Signal</keyword>
<protein>
    <submittedName>
        <fullName evidence="4">Uncharacterized protein</fullName>
    </submittedName>
</protein>
<evidence type="ECO:0000256" key="2">
    <source>
        <dbReference type="SAM" id="SignalP"/>
    </source>
</evidence>
<name>A0A915E8D8_9BILA</name>
<evidence type="ECO:0000313" key="4">
    <source>
        <dbReference type="WBParaSite" id="jg364"/>
    </source>
</evidence>
<accession>A0A915E8D8</accession>
<dbReference type="AlphaFoldDB" id="A0A915E8D8"/>
<reference evidence="4" key="1">
    <citation type="submission" date="2022-11" db="UniProtKB">
        <authorList>
            <consortium name="WormBaseParasite"/>
        </authorList>
    </citation>
    <scope>IDENTIFICATION</scope>
</reference>
<sequence>MLTFCLIGIVLLEESSSSPIKNVELLVQRHKRQDFSITSDGGDGQASSLESIDHNHGDFGNLGDEISAELGTNRVDESNEAGHGGCHEHQFESGTNEENHQDRSLADMGVPNTYGSTLENIYSSSELDLCSIHKFVLHLTGCDLLTENCDFKNKDIASAEQGDRPRIYIDQGSQGIRITLKDDVGNGLDVEQNEYFDWARIYTRWGSFLILNETESDSVVEAHSYMGDMVAVWEDETSRKVTMRNMMFQSQQFEVELERGNFSCFFCNCA</sequence>